<dbReference type="Proteomes" id="UP001139887">
    <property type="component" value="Unassembled WGS sequence"/>
</dbReference>
<dbReference type="Pfam" id="PF13472">
    <property type="entry name" value="Lipase_GDSL_2"/>
    <property type="match status" value="1"/>
</dbReference>
<dbReference type="SUPFAM" id="SSF52266">
    <property type="entry name" value="SGNH hydrolase"/>
    <property type="match status" value="1"/>
</dbReference>
<proteinExistence type="predicted"/>
<feature type="domain" description="SGNH hydrolase-type esterase" evidence="2">
    <location>
        <begin position="51"/>
        <end position="289"/>
    </location>
</feature>
<dbReference type="InterPro" id="IPR045136">
    <property type="entry name" value="Iah1-like"/>
</dbReference>
<dbReference type="AlphaFoldDB" id="A0A9W8LZU3"/>
<protein>
    <submittedName>
        <fullName evidence="3">Isoamyl acetate-hydrolyzing esterase</fullName>
    </submittedName>
</protein>
<keyword evidence="4" id="KW-1185">Reference proteome</keyword>
<dbReference type="InterPro" id="IPR036514">
    <property type="entry name" value="SGNH_hydro_sf"/>
</dbReference>
<organism evidence="3 4">
    <name type="scientific">Coemansia brasiliensis</name>
    <dbReference type="NCBI Taxonomy" id="2650707"/>
    <lineage>
        <taxon>Eukaryota</taxon>
        <taxon>Fungi</taxon>
        <taxon>Fungi incertae sedis</taxon>
        <taxon>Zoopagomycota</taxon>
        <taxon>Kickxellomycotina</taxon>
        <taxon>Kickxellomycetes</taxon>
        <taxon>Kickxellales</taxon>
        <taxon>Kickxellaceae</taxon>
        <taxon>Coemansia</taxon>
    </lineage>
</organism>
<evidence type="ECO:0000313" key="4">
    <source>
        <dbReference type="Proteomes" id="UP001139887"/>
    </source>
</evidence>
<dbReference type="GO" id="GO:0016788">
    <property type="term" value="F:hydrolase activity, acting on ester bonds"/>
    <property type="evidence" value="ECO:0007669"/>
    <property type="project" value="InterPro"/>
</dbReference>
<comment type="caution">
    <text evidence="3">The sequence shown here is derived from an EMBL/GenBank/DDBJ whole genome shotgun (WGS) entry which is preliminary data.</text>
</comment>
<name>A0A9W8LZU3_9FUNG</name>
<dbReference type="EMBL" id="JANBUW010000006">
    <property type="protein sequence ID" value="KAJ2852065.1"/>
    <property type="molecule type" value="Genomic_DNA"/>
</dbReference>
<evidence type="ECO:0000313" key="3">
    <source>
        <dbReference type="EMBL" id="KAJ2852065.1"/>
    </source>
</evidence>
<dbReference type="OrthoDB" id="671439at2759"/>
<dbReference type="Gene3D" id="3.40.50.1110">
    <property type="entry name" value="SGNH hydrolase"/>
    <property type="match status" value="1"/>
</dbReference>
<evidence type="ECO:0000256" key="1">
    <source>
        <dbReference type="SAM" id="MobiDB-lite"/>
    </source>
</evidence>
<dbReference type="CDD" id="cd01838">
    <property type="entry name" value="Isoamyl_acetate_hydrolase_like"/>
    <property type="match status" value="1"/>
</dbReference>
<feature type="region of interest" description="Disordered" evidence="1">
    <location>
        <begin position="244"/>
        <end position="268"/>
    </location>
</feature>
<reference evidence="3" key="1">
    <citation type="submission" date="2022-07" db="EMBL/GenBank/DDBJ databases">
        <title>Phylogenomic reconstructions and comparative analyses of Kickxellomycotina fungi.</title>
        <authorList>
            <person name="Reynolds N.K."/>
            <person name="Stajich J.E."/>
            <person name="Barry K."/>
            <person name="Grigoriev I.V."/>
            <person name="Crous P."/>
            <person name="Smith M.E."/>
        </authorList>
    </citation>
    <scope>NUCLEOTIDE SEQUENCE</scope>
    <source>
        <strain evidence="3">NRRL 1566</strain>
    </source>
</reference>
<dbReference type="InterPro" id="IPR013830">
    <property type="entry name" value="SGNH_hydro"/>
</dbReference>
<gene>
    <name evidence="3" type="primary">IAH1_1</name>
    <name evidence="3" type="ORF">IWW36_000644</name>
</gene>
<accession>A0A9W8LZU3</accession>
<sequence length="311" mass="34387">MYPFISDSIVLFLSGFAVAVLAIAGTGHLCRKFYRKNLSSPTYPLYDTLLVFGDSITQIGSSPGVSGFVNHLSGYYSRRMDVLNRGFSGYNTQDALRVASHVFPKTSTAPSLATKWPLHDFTFPGAPKPPQLCIIFFGANDARFAPSSQHVPLDEFAINLRKIVSLLHSPESEYYSPSTRILFITPPPIGDRMFEDVSRRNGHAADRKNEVTKLYADAVKETGKAFRIPVVDIWTAIEDAVHGTQNPDLSSQEHQDNTSKAEAGTDNPYEGYEKYLLDGLHLTPAGNELLYKLIVAKITSTWPELDPSAIQ</sequence>
<dbReference type="PANTHER" id="PTHR14209:SF19">
    <property type="entry name" value="ISOAMYL ACETATE-HYDROLYZING ESTERASE 1 HOMOLOG"/>
    <property type="match status" value="1"/>
</dbReference>
<evidence type="ECO:0000259" key="2">
    <source>
        <dbReference type="Pfam" id="PF13472"/>
    </source>
</evidence>
<dbReference type="PANTHER" id="PTHR14209">
    <property type="entry name" value="ISOAMYL ACETATE-HYDROLYZING ESTERASE 1"/>
    <property type="match status" value="1"/>
</dbReference>